<feature type="compositionally biased region" description="Polar residues" evidence="3">
    <location>
        <begin position="11"/>
        <end position="22"/>
    </location>
</feature>
<dbReference type="OMA" id="VREDTCQ"/>
<evidence type="ECO:0000313" key="6">
    <source>
        <dbReference type="Proteomes" id="UP000004995"/>
    </source>
</evidence>
<evidence type="ECO:0000313" key="5">
    <source>
        <dbReference type="EnsemblPlants" id="KQL08913"/>
    </source>
</evidence>
<feature type="region of interest" description="Disordered" evidence="3">
    <location>
        <begin position="635"/>
        <end position="668"/>
    </location>
</feature>
<dbReference type="SMART" id="SM00233">
    <property type="entry name" value="PH"/>
    <property type="match status" value="1"/>
</dbReference>
<dbReference type="GO" id="GO:0005096">
    <property type="term" value="F:GTPase activator activity"/>
    <property type="evidence" value="ECO:0007669"/>
    <property type="project" value="UniProtKB-KW"/>
</dbReference>
<dbReference type="Gene3D" id="1.10.555.10">
    <property type="entry name" value="Rho GTPase activation protein"/>
    <property type="match status" value="1"/>
</dbReference>
<proteinExistence type="predicted"/>
<dbReference type="Pfam" id="PF14389">
    <property type="entry name" value="Lzipper-MIP1"/>
    <property type="match status" value="1"/>
</dbReference>
<evidence type="ECO:0000256" key="3">
    <source>
        <dbReference type="SAM" id="MobiDB-lite"/>
    </source>
</evidence>
<feature type="compositionally biased region" description="Low complexity" evidence="3">
    <location>
        <begin position="399"/>
        <end position="419"/>
    </location>
</feature>
<keyword evidence="6" id="KW-1185">Reference proteome</keyword>
<organism evidence="5 6">
    <name type="scientific">Setaria italica</name>
    <name type="common">Foxtail millet</name>
    <name type="synonym">Panicum italicum</name>
    <dbReference type="NCBI Taxonomy" id="4555"/>
    <lineage>
        <taxon>Eukaryota</taxon>
        <taxon>Viridiplantae</taxon>
        <taxon>Streptophyta</taxon>
        <taxon>Embryophyta</taxon>
        <taxon>Tracheophyta</taxon>
        <taxon>Spermatophyta</taxon>
        <taxon>Magnoliopsida</taxon>
        <taxon>Liliopsida</taxon>
        <taxon>Poales</taxon>
        <taxon>Poaceae</taxon>
        <taxon>PACMAD clade</taxon>
        <taxon>Panicoideae</taxon>
        <taxon>Panicodae</taxon>
        <taxon>Paniceae</taxon>
        <taxon>Cenchrinae</taxon>
        <taxon>Setaria</taxon>
    </lineage>
</organism>
<reference evidence="6" key="1">
    <citation type="journal article" date="2012" name="Nat. Biotechnol.">
        <title>Reference genome sequence of the model plant Setaria.</title>
        <authorList>
            <person name="Bennetzen J.L."/>
            <person name="Schmutz J."/>
            <person name="Wang H."/>
            <person name="Percifield R."/>
            <person name="Hawkins J."/>
            <person name="Pontaroli A.C."/>
            <person name="Estep M."/>
            <person name="Feng L."/>
            <person name="Vaughn J.N."/>
            <person name="Grimwood J."/>
            <person name="Jenkins J."/>
            <person name="Barry K."/>
            <person name="Lindquist E."/>
            <person name="Hellsten U."/>
            <person name="Deshpande S."/>
            <person name="Wang X."/>
            <person name="Wu X."/>
            <person name="Mitros T."/>
            <person name="Triplett J."/>
            <person name="Yang X."/>
            <person name="Ye C.Y."/>
            <person name="Mauro-Herrera M."/>
            <person name="Wang L."/>
            <person name="Li P."/>
            <person name="Sharma M."/>
            <person name="Sharma R."/>
            <person name="Ronald P.C."/>
            <person name="Panaud O."/>
            <person name="Kellogg E.A."/>
            <person name="Brutnell T.P."/>
            <person name="Doust A.N."/>
            <person name="Tuskan G.A."/>
            <person name="Rokhsar D."/>
            <person name="Devos K.M."/>
        </authorList>
    </citation>
    <scope>NUCLEOTIDE SEQUENCE [LARGE SCALE GENOMIC DNA]</scope>
    <source>
        <strain evidence="6">cv. Yugu1</strain>
    </source>
</reference>
<dbReference type="InterPro" id="IPR052799">
    <property type="entry name" value="Rho_GAP_Regulators"/>
</dbReference>
<feature type="region of interest" description="Disordered" evidence="3">
    <location>
        <begin position="364"/>
        <end position="431"/>
    </location>
</feature>
<dbReference type="STRING" id="4555.K3Y3L3"/>
<dbReference type="EnsemblPlants" id="KQL08913">
    <property type="protein sequence ID" value="KQL08913"/>
    <property type="gene ID" value="SETIT_008800mg"/>
</dbReference>
<dbReference type="EMBL" id="AGNK02002161">
    <property type="status" value="NOT_ANNOTATED_CDS"/>
    <property type="molecule type" value="Genomic_DNA"/>
</dbReference>
<accession>K3Y3L3</accession>
<dbReference type="SUPFAM" id="SSF48350">
    <property type="entry name" value="GTPase activation domain, GAP"/>
    <property type="match status" value="1"/>
</dbReference>
<dbReference type="CDD" id="cd00821">
    <property type="entry name" value="PH"/>
    <property type="match status" value="1"/>
</dbReference>
<sequence>MSASEFRIPYQQVSSSQPAENASQFKICRCGEGDTSENGDSPPTSCPNCQVLKSGHLLLSSKGIGWTSWKKRWFVLTRASLVFFRSDPNVPPPRGAEPIVTLGGIDLNSSGSVVVKEERKLLTVLFPDGRDGRTFTLKAETTEDLNEWRSALENALEQAPSVANTMGQNPIFSTDVAAEPAEAPAEQLEDSSVIGRPAEFALVDADGSPSFLEKALKFIEDHGVKVEGILRQSADVEEVKRRVRGYEKGKNEFSPEEDAHVIGDCIKDLEDGSCSSDAYTESEDDDVDKEYSTDNDIHDDDGSYDSGEDDIEEDLDDNTEHYSDGSEHDTKINASDKVKNNISETAGNYNQSVLKARIENGASREVAQVEDTSQMDINRRSHPKQESCGSNESKGHMVKSNSRSSASKQKSMEKSSSSGHKGKKTLWGRTSARKDLSTEEIEYGGDDETLIDKLENNKTDLQSKIAKEAKENAILQASLERRKEELRERRLALEKEVENLRDQLQKERNLRASMESGLMNLRRGQTKADLEEVATAESDIMNLKQKASDLRGQVSGQQLCCESCNKRLLNTDRTGGKLFRVMLSNQGSRPRRVHLLQQTSQESGGSAAPAASFALAKLTNRLNFLKERRAQLASEMQSLDLGRPPATAAAAPPSVKSPSPKGPEKRKS</sequence>
<dbReference type="Proteomes" id="UP000004995">
    <property type="component" value="Unassembled WGS sequence"/>
</dbReference>
<feature type="compositionally biased region" description="Low complexity" evidence="3">
    <location>
        <begin position="644"/>
        <end position="659"/>
    </location>
</feature>
<dbReference type="InterPro" id="IPR011993">
    <property type="entry name" value="PH-like_dom_sf"/>
</dbReference>
<reference evidence="5" key="2">
    <citation type="submission" date="2018-08" db="UniProtKB">
        <authorList>
            <consortium name="EnsemblPlants"/>
        </authorList>
    </citation>
    <scope>IDENTIFICATION</scope>
    <source>
        <strain evidence="5">Yugu1</strain>
    </source>
</reference>
<dbReference type="HOGENOM" id="CLU_011283_1_0_1"/>
<dbReference type="Gene3D" id="2.30.29.30">
    <property type="entry name" value="Pleckstrin-homology domain (PH domain)/Phosphotyrosine-binding domain (PTB)"/>
    <property type="match status" value="1"/>
</dbReference>
<dbReference type="GO" id="GO:0007165">
    <property type="term" value="P:signal transduction"/>
    <property type="evidence" value="ECO:0007669"/>
    <property type="project" value="InterPro"/>
</dbReference>
<dbReference type="InterPro" id="IPR008936">
    <property type="entry name" value="Rho_GTPase_activation_prot"/>
</dbReference>
<dbReference type="eggNOG" id="KOG4271">
    <property type="taxonomic scope" value="Eukaryota"/>
</dbReference>
<dbReference type="Pfam" id="PF00169">
    <property type="entry name" value="PH"/>
    <property type="match status" value="1"/>
</dbReference>
<dbReference type="InterPro" id="IPR025757">
    <property type="entry name" value="MIP1_Leuzipper"/>
</dbReference>
<dbReference type="InterPro" id="IPR001849">
    <property type="entry name" value="PH_domain"/>
</dbReference>
<evidence type="ECO:0000256" key="2">
    <source>
        <dbReference type="SAM" id="Coils"/>
    </source>
</evidence>
<feature type="domain" description="PH" evidence="4">
    <location>
        <begin position="50"/>
        <end position="157"/>
    </location>
</feature>
<dbReference type="PANTHER" id="PTHR46265:SF16">
    <property type="entry name" value="OS03G0256800 PROTEIN"/>
    <property type="match status" value="1"/>
</dbReference>
<evidence type="ECO:0000256" key="1">
    <source>
        <dbReference type="ARBA" id="ARBA00022468"/>
    </source>
</evidence>
<dbReference type="InParanoid" id="K3Y3L3"/>
<feature type="region of interest" description="Disordered" evidence="3">
    <location>
        <begin position="272"/>
        <end position="350"/>
    </location>
</feature>
<dbReference type="AlphaFoldDB" id="K3Y3L3"/>
<feature type="compositionally biased region" description="Polar residues" evidence="3">
    <location>
        <begin position="340"/>
        <end position="350"/>
    </location>
</feature>
<feature type="region of interest" description="Disordered" evidence="3">
    <location>
        <begin position="1"/>
        <end position="22"/>
    </location>
</feature>
<feature type="coiled-coil region" evidence="2">
    <location>
        <begin position="451"/>
        <end position="553"/>
    </location>
</feature>
<protein>
    <recommendedName>
        <fullName evidence="4">PH domain-containing protein</fullName>
    </recommendedName>
</protein>
<feature type="compositionally biased region" description="Acidic residues" evidence="3">
    <location>
        <begin position="297"/>
        <end position="317"/>
    </location>
</feature>
<dbReference type="Gramene" id="KQL08913">
    <property type="protein sequence ID" value="KQL08913"/>
    <property type="gene ID" value="SETIT_008800mg"/>
</dbReference>
<keyword evidence="2" id="KW-0175">Coiled coil</keyword>
<dbReference type="PANTHER" id="PTHR46265">
    <property type="entry name" value="RHO GTPASE-ACTIVATING PROTEIN 7"/>
    <property type="match status" value="1"/>
</dbReference>
<name>K3Y3L3_SETIT</name>
<evidence type="ECO:0000259" key="4">
    <source>
        <dbReference type="PROSITE" id="PS50003"/>
    </source>
</evidence>
<keyword evidence="1" id="KW-0343">GTPase activation</keyword>
<dbReference type="PROSITE" id="PS50003">
    <property type="entry name" value="PH_DOMAIN"/>
    <property type="match status" value="1"/>
</dbReference>
<feature type="compositionally biased region" description="Basic and acidic residues" evidence="3">
    <location>
        <begin position="318"/>
        <end position="339"/>
    </location>
</feature>
<dbReference type="SUPFAM" id="SSF50729">
    <property type="entry name" value="PH domain-like"/>
    <property type="match status" value="1"/>
</dbReference>
<dbReference type="Pfam" id="PF00620">
    <property type="entry name" value="RhoGAP"/>
    <property type="match status" value="1"/>
</dbReference>
<dbReference type="InterPro" id="IPR000198">
    <property type="entry name" value="RhoGAP_dom"/>
</dbReference>